<organism evidence="3 4">
    <name type="scientific">Lysobacter silvisoli</name>
    <dbReference type="NCBI Taxonomy" id="2293254"/>
    <lineage>
        <taxon>Bacteria</taxon>
        <taxon>Pseudomonadati</taxon>
        <taxon>Pseudomonadota</taxon>
        <taxon>Gammaproteobacteria</taxon>
        <taxon>Lysobacterales</taxon>
        <taxon>Lysobacteraceae</taxon>
        <taxon>Lysobacter</taxon>
    </lineage>
</organism>
<keyword evidence="2" id="KW-0732">Signal</keyword>
<evidence type="ECO:0000256" key="1">
    <source>
        <dbReference type="SAM" id="MobiDB-lite"/>
    </source>
</evidence>
<dbReference type="RefSeq" id="WP_115858293.1">
    <property type="nucleotide sequence ID" value="NZ_QTSU01000001.1"/>
</dbReference>
<accession>A0A371K4K7</accession>
<dbReference type="InterPro" id="IPR012467">
    <property type="entry name" value="DUF1684"/>
</dbReference>
<comment type="caution">
    <text evidence="3">The sequence shown here is derived from an EMBL/GenBank/DDBJ whole genome shotgun (WGS) entry which is preliminary data.</text>
</comment>
<name>A0A371K4K7_9GAMM</name>
<feature type="chain" id="PRO_5016580208" evidence="2">
    <location>
        <begin position="27"/>
        <end position="334"/>
    </location>
</feature>
<feature type="signal peptide" evidence="2">
    <location>
        <begin position="1"/>
        <end position="26"/>
    </location>
</feature>
<reference evidence="3 4" key="1">
    <citation type="submission" date="2018-08" db="EMBL/GenBank/DDBJ databases">
        <title>Lysobacter sp. zong2l5, whole genome shotgun sequence.</title>
        <authorList>
            <person name="Zhang X."/>
            <person name="Feng G."/>
            <person name="Zhu H."/>
        </authorList>
    </citation>
    <scope>NUCLEOTIDE SEQUENCE [LARGE SCALE GENOMIC DNA]</scope>
    <source>
        <strain evidence="4">zong2l5</strain>
    </source>
</reference>
<keyword evidence="4" id="KW-1185">Reference proteome</keyword>
<dbReference type="PROSITE" id="PS51257">
    <property type="entry name" value="PROKAR_LIPOPROTEIN"/>
    <property type="match status" value="1"/>
</dbReference>
<evidence type="ECO:0000256" key="2">
    <source>
        <dbReference type="SAM" id="SignalP"/>
    </source>
</evidence>
<dbReference type="PANTHER" id="PTHR41913">
    <property type="entry name" value="DUF1684 DOMAIN-CONTAINING PROTEIN"/>
    <property type="match status" value="1"/>
</dbReference>
<dbReference type="EMBL" id="QTSU01000001">
    <property type="protein sequence ID" value="RDZ28856.1"/>
    <property type="molecule type" value="Genomic_DNA"/>
</dbReference>
<protein>
    <submittedName>
        <fullName evidence="3">DUF1684 domain-containing protein</fullName>
    </submittedName>
</protein>
<evidence type="ECO:0000313" key="3">
    <source>
        <dbReference type="EMBL" id="RDZ28856.1"/>
    </source>
</evidence>
<feature type="compositionally biased region" description="Low complexity" evidence="1">
    <location>
        <begin position="41"/>
        <end position="58"/>
    </location>
</feature>
<dbReference type="OrthoDB" id="5493262at2"/>
<dbReference type="AlphaFoldDB" id="A0A371K4K7"/>
<gene>
    <name evidence="3" type="ORF">DX914_07035</name>
</gene>
<feature type="region of interest" description="Disordered" evidence="1">
    <location>
        <begin position="33"/>
        <end position="58"/>
    </location>
</feature>
<sequence>MRLPYPWLPKAPHLLFPIALVLALSACGGGRSESDLDAADAGDSASTEAEAKPSAATSAAFVGEQQVWRDQRKANLTKPDGWSSLIGLHWLDPGPHYFGSDRDNGIRLTMGPGHFGMIDLKKNGSVRFVPENGSALTLDDQPLKGAATLRTDADPAGPSKLGFDEGKGILTVIKRGDRYALRVRHADAPTRTGFKDIPYWQADAGWVVDSKFVAHPPGKTIAIANIVGTTEQVPNPGYVEFERDGKSYRIEALDEGGDSLFLVFADRTNGHGSYGAGRFLDAPKPGIGGRVPLDFNKAYNPPCAFTAFATCPLPPAENRLDLAITAGEKAYAAH</sequence>
<proteinExistence type="predicted"/>
<dbReference type="Proteomes" id="UP000264492">
    <property type="component" value="Unassembled WGS sequence"/>
</dbReference>
<dbReference type="Pfam" id="PF07920">
    <property type="entry name" value="DUF1684"/>
    <property type="match status" value="1"/>
</dbReference>
<evidence type="ECO:0000313" key="4">
    <source>
        <dbReference type="Proteomes" id="UP000264492"/>
    </source>
</evidence>
<dbReference type="PANTHER" id="PTHR41913:SF1">
    <property type="entry name" value="DUF1684 DOMAIN-CONTAINING PROTEIN"/>
    <property type="match status" value="1"/>
</dbReference>